<reference evidence="2 3" key="7">
    <citation type="journal article" date="2000" name="Virology">
        <title>Characterization of a beta-1,3-glucanase encoded by chlorella virus PBCV-1.</title>
        <authorList>
            <person name="Sun L."/>
            <person name="Gurnon J.R."/>
            <person name="Adams B.J."/>
            <person name="Graves M.V."/>
            <person name="Van Etten J.L."/>
        </authorList>
    </citation>
    <scope>NUCLEOTIDE SEQUENCE [LARGE SCALE GENOMIC DNA]</scope>
</reference>
<dbReference type="Proteomes" id="UP000000862">
    <property type="component" value="Segment"/>
</dbReference>
<sequence length="71" mass="8338">MYKYLYSFHNGHSSNTPQPLRKGSVTDQNTPKQSCFSYRGKQATQTDYQRTEESFAAFEIFPRPYRHSVII</sequence>
<reference evidence="2 3" key="8">
    <citation type="journal article" date="2010" name="J. Virol.">
        <title>Microarray analysis of Paramecium bursaria chlorella virus 1 transcription.</title>
        <authorList>
            <person name="Yanai-Balser G.M."/>
            <person name="Duncan G.A."/>
            <person name="Eudy J.D."/>
            <person name="Wang D."/>
            <person name="Li X."/>
            <person name="Agarkova I.V."/>
            <person name="Dunigan D.D."/>
            <person name="Van Etten J.L."/>
        </authorList>
    </citation>
    <scope>NUCLEOTIDE SEQUENCE [LARGE SCALE GENOMIC DNA]</scope>
</reference>
<keyword evidence="3" id="KW-1185">Reference proteome</keyword>
<accession>Q98512</accession>
<evidence type="ECO:0000313" key="2">
    <source>
        <dbReference type="EMBL" id="AAC96829.2"/>
    </source>
</evidence>
<organismHost>
    <name type="scientific">Chlorella</name>
    <dbReference type="NCBI Taxonomy" id="3071"/>
</organismHost>
<reference evidence="2 3" key="3">
    <citation type="journal article" date="1996" name="Virology">
        <title>Analysis of 94 kb of the chlorella virus PBCV-1 330-kb genome: map positions 88 to 182.</title>
        <authorList>
            <person name="Lu Z."/>
            <person name="Li Y."/>
            <person name="Que Q."/>
            <person name="Kutish G.F."/>
            <person name="Rock D.L."/>
            <person name="Van Etten J.L."/>
        </authorList>
    </citation>
    <scope>NUCLEOTIDE SEQUENCE [LARGE SCALE GENOMIC DNA]</scope>
</reference>
<reference evidence="2 3" key="1">
    <citation type="journal article" date="1995" name="Virology">
        <title>Analysis of 45 kb of DNA located at the left end of the chlorella virus PBCV-1 genome.</title>
        <authorList>
            <person name="Lu Z."/>
            <person name="Li Y."/>
            <person name="Zhang Y."/>
            <person name="Kutish G.F."/>
            <person name="Rock D.L."/>
            <person name="Van Etten J.L."/>
        </authorList>
    </citation>
    <scope>NUCLEOTIDE SEQUENCE [LARGE SCALE GENOMIC DNA]</scope>
</reference>
<proteinExistence type="predicted"/>
<name>Q98512_PBCV1</name>
<reference evidence="2 3" key="2">
    <citation type="journal article" date="1995" name="Virology">
        <title>Analysis of 43 kb of the Chlorella virus PBCV-1 330-kb genome: map positions 45 to 88.</title>
        <authorList>
            <person name="Li Y."/>
            <person name="Lu Z."/>
            <person name="Burbank D.E."/>
            <person name="Kutish G.F."/>
            <person name="Rock D.L."/>
            <person name="Van Etten J.L."/>
        </authorList>
    </citation>
    <scope>NUCLEOTIDE SEQUENCE [LARGE SCALE GENOMIC DNA]</scope>
</reference>
<dbReference type="KEGG" id="vg:918218"/>
<dbReference type="GeneID" id="918218"/>
<gene>
    <name evidence="2" type="primary">A462R</name>
</gene>
<protein>
    <submittedName>
        <fullName evidence="2">Uncharacterized protein</fullName>
    </submittedName>
</protein>
<reference evidence="2 3" key="4">
    <citation type="journal article" date="1996" name="Virology">
        <title>Analysis of 76 kb of the chlorella virus PBCV-1 330-kb genome: map positions 182 to 258.</title>
        <authorList>
            <person name="Kutish G.F."/>
            <person name="Li Y."/>
            <person name="Lu Z."/>
            <person name="Furuta M."/>
            <person name="Rock D.L."/>
            <person name="Van Etten J.L."/>
        </authorList>
    </citation>
    <scope>NUCLEOTIDE SEQUENCE [LARGE SCALE GENOMIC DNA]</scope>
</reference>
<dbReference type="RefSeq" id="NP_048818.2">
    <property type="nucleotide sequence ID" value="NC_000852.5"/>
</dbReference>
<evidence type="ECO:0000256" key="1">
    <source>
        <dbReference type="SAM" id="MobiDB-lite"/>
    </source>
</evidence>
<feature type="compositionally biased region" description="Polar residues" evidence="1">
    <location>
        <begin position="25"/>
        <end position="43"/>
    </location>
</feature>
<reference evidence="2 3" key="6">
    <citation type="journal article" date="1999" name="Virology">
        <title>Chlorella virus PBCV-1 encodes a functional homospermidine synthase.</title>
        <authorList>
            <person name="Kaiser A."/>
            <person name="Vollmert M."/>
            <person name="Tholl D."/>
            <person name="Graves M.V."/>
            <person name="Gurnon J.R."/>
            <person name="Xing W."/>
            <person name="Lisec A.D."/>
            <person name="Nickerson K.W."/>
            <person name="Van Etten J.L."/>
        </authorList>
    </citation>
    <scope>NUCLEOTIDE SEQUENCE [LARGE SCALE GENOMIC DNA]</scope>
</reference>
<organism evidence="2 3">
    <name type="scientific">Paramecium bursaria Chlorella virus 1</name>
    <name type="common">PBCV-1</name>
    <dbReference type="NCBI Taxonomy" id="10506"/>
    <lineage>
        <taxon>Viruses</taxon>
        <taxon>Varidnaviria</taxon>
        <taxon>Bamfordvirae</taxon>
        <taxon>Nucleocytoviricota</taxon>
        <taxon>Megaviricetes</taxon>
        <taxon>Algavirales</taxon>
        <taxon>Phycodnaviridae</taxon>
        <taxon>Chlorovirus</taxon>
        <taxon>Chlorovirus vanettense</taxon>
    </lineage>
</organism>
<feature type="region of interest" description="Disordered" evidence="1">
    <location>
        <begin position="9"/>
        <end position="43"/>
    </location>
</feature>
<evidence type="ECO:0000313" key="3">
    <source>
        <dbReference type="Proteomes" id="UP000000862"/>
    </source>
</evidence>
<dbReference type="EMBL" id="JF411744">
    <property type="protein sequence ID" value="AAC96829.2"/>
    <property type="molecule type" value="Genomic_DNA"/>
</dbReference>
<reference evidence="2 3" key="5">
    <citation type="journal article" date="1997" name="Virology">
        <title>Analysis of 74 kb of DNA located at the right end of the 330-kb chlorella virus PBCV-1 genome.</title>
        <authorList>
            <person name="Li Y."/>
            <person name="Lu Z."/>
            <person name="Sun L."/>
            <person name="Ropp S."/>
            <person name="Kutish G.F."/>
            <person name="Rock D.L."/>
            <person name="Van Etten J.L."/>
        </authorList>
    </citation>
    <scope>NUCLEOTIDE SEQUENCE [LARGE SCALE GENOMIC DNA]</scope>
</reference>